<dbReference type="Pfam" id="PF07738">
    <property type="entry name" value="Sad1_UNC"/>
    <property type="match status" value="1"/>
</dbReference>
<dbReference type="GO" id="GO:0012505">
    <property type="term" value="C:endomembrane system"/>
    <property type="evidence" value="ECO:0007669"/>
    <property type="project" value="UniProtKB-SubCell"/>
</dbReference>
<dbReference type="EMBL" id="UXSR01005514">
    <property type="protein sequence ID" value="VDD82452.1"/>
    <property type="molecule type" value="Genomic_DNA"/>
</dbReference>
<feature type="domain" description="SUN" evidence="6">
    <location>
        <begin position="1"/>
        <end position="179"/>
    </location>
</feature>
<organism evidence="7 8">
    <name type="scientific">Mesocestoides corti</name>
    <name type="common">Flatworm</name>
    <dbReference type="NCBI Taxonomy" id="53468"/>
    <lineage>
        <taxon>Eukaryota</taxon>
        <taxon>Metazoa</taxon>
        <taxon>Spiralia</taxon>
        <taxon>Lophotrochozoa</taxon>
        <taxon>Platyhelminthes</taxon>
        <taxon>Cestoda</taxon>
        <taxon>Eucestoda</taxon>
        <taxon>Cyclophyllidea</taxon>
        <taxon>Mesocestoididae</taxon>
        <taxon>Mesocestoides</taxon>
    </lineage>
</organism>
<protein>
    <recommendedName>
        <fullName evidence="6">SUN domain-containing protein</fullName>
    </recommendedName>
</protein>
<keyword evidence="2" id="KW-0812">Transmembrane</keyword>
<keyword evidence="3" id="KW-1133">Transmembrane helix</keyword>
<evidence type="ECO:0000256" key="1">
    <source>
        <dbReference type="ARBA" id="ARBA00004308"/>
    </source>
</evidence>
<dbReference type="AlphaFoldDB" id="A0A0R3ULB2"/>
<dbReference type="PANTHER" id="PTHR12953">
    <property type="entry name" value="MEMBRANE PROTEIN CH1 RELATED"/>
    <property type="match status" value="1"/>
</dbReference>
<dbReference type="PROSITE" id="PS51469">
    <property type="entry name" value="SUN"/>
    <property type="match status" value="1"/>
</dbReference>
<keyword evidence="4" id="KW-0472">Membrane</keyword>
<evidence type="ECO:0000313" key="7">
    <source>
        <dbReference type="EMBL" id="VDD82452.1"/>
    </source>
</evidence>
<dbReference type="GO" id="GO:0034975">
    <property type="term" value="P:protein folding in endoplasmic reticulum"/>
    <property type="evidence" value="ECO:0007669"/>
    <property type="project" value="TreeGrafter"/>
</dbReference>
<reference evidence="7 8" key="1">
    <citation type="submission" date="2018-10" db="EMBL/GenBank/DDBJ databases">
        <authorList>
            <consortium name="Pathogen Informatics"/>
        </authorList>
    </citation>
    <scope>NUCLEOTIDE SEQUENCE [LARGE SCALE GENOMIC DNA]</scope>
</reference>
<keyword evidence="8" id="KW-1185">Reference proteome</keyword>
<dbReference type="Proteomes" id="UP000267029">
    <property type="component" value="Unassembled WGS sequence"/>
</dbReference>
<dbReference type="InterPro" id="IPR045120">
    <property type="entry name" value="Suco/Slp1-like"/>
</dbReference>
<evidence type="ECO:0000256" key="3">
    <source>
        <dbReference type="ARBA" id="ARBA00022989"/>
    </source>
</evidence>
<feature type="region of interest" description="Disordered" evidence="5">
    <location>
        <begin position="140"/>
        <end position="179"/>
    </location>
</feature>
<dbReference type="GO" id="GO:0016020">
    <property type="term" value="C:membrane"/>
    <property type="evidence" value="ECO:0007669"/>
    <property type="project" value="InterPro"/>
</dbReference>
<comment type="subcellular location">
    <subcellularLocation>
        <location evidence="1">Endomembrane system</location>
    </subcellularLocation>
</comment>
<dbReference type="InterPro" id="IPR012919">
    <property type="entry name" value="SUN_dom"/>
</dbReference>
<gene>
    <name evidence="7" type="ORF">MCOS_LOCUS8455</name>
</gene>
<dbReference type="STRING" id="53468.A0A0R3ULB2"/>
<evidence type="ECO:0000256" key="2">
    <source>
        <dbReference type="ARBA" id="ARBA00022692"/>
    </source>
</evidence>
<dbReference type="PANTHER" id="PTHR12953:SF0">
    <property type="entry name" value="SUN DOMAIN-CONTAINING OSSIFICATION FACTOR"/>
    <property type="match status" value="1"/>
</dbReference>
<accession>A0A0R3ULB2</accession>
<name>A0A0R3ULB2_MESCO</name>
<evidence type="ECO:0000313" key="8">
    <source>
        <dbReference type="Proteomes" id="UP000267029"/>
    </source>
</evidence>
<evidence type="ECO:0000256" key="4">
    <source>
        <dbReference type="ARBA" id="ARBA00023136"/>
    </source>
</evidence>
<proteinExistence type="predicted"/>
<dbReference type="OrthoDB" id="266334at2759"/>
<evidence type="ECO:0000256" key="5">
    <source>
        <dbReference type="SAM" id="MobiDB-lite"/>
    </source>
</evidence>
<dbReference type="GO" id="GO:0005737">
    <property type="term" value="C:cytoplasm"/>
    <property type="evidence" value="ECO:0007669"/>
    <property type="project" value="TreeGrafter"/>
</dbReference>
<evidence type="ECO:0000259" key="6">
    <source>
        <dbReference type="PROSITE" id="PS51469"/>
    </source>
</evidence>
<sequence>MRNIAASECGAKLLQASPSAKHAPSILVNNNDEYMNQPCASEKFIIETCEPVQLGTIQIANYELFSSRCKTFRVYVIAMAYTPRSSIRDSPLWPRLRVVPRWWPCFNQPYSPYHYGNEHFCPITMVRLFGLGSDELDETVSAHSDNQAGDDVDGASPEYPSKETDASSGGKDLATCSQI</sequence>